<dbReference type="PANTHER" id="PTHR43019:SF46">
    <property type="entry name" value="SERINE PROTEASE"/>
    <property type="match status" value="1"/>
</dbReference>
<dbReference type="EMBL" id="JACEFO010000423">
    <property type="protein sequence ID" value="KAF8772258.1"/>
    <property type="molecule type" value="Genomic_DNA"/>
</dbReference>
<dbReference type="Pfam" id="PF13365">
    <property type="entry name" value="Trypsin_2"/>
    <property type="match status" value="1"/>
</dbReference>
<keyword evidence="2" id="KW-1185">Reference proteome</keyword>
<comment type="caution">
    <text evidence="1">The sequence shown here is derived from an EMBL/GenBank/DDBJ whole genome shotgun (WGS) entry which is preliminary data.</text>
</comment>
<name>A0A835FS58_9POAL</name>
<dbReference type="SUPFAM" id="SSF50494">
    <property type="entry name" value="Trypsin-like serine proteases"/>
    <property type="match status" value="1"/>
</dbReference>
<evidence type="ECO:0000313" key="1">
    <source>
        <dbReference type="EMBL" id="KAF8772258.1"/>
    </source>
</evidence>
<dbReference type="Gene3D" id="2.40.10.120">
    <property type="match status" value="1"/>
</dbReference>
<dbReference type="AlphaFoldDB" id="A0A835FS58"/>
<organism evidence="1 2">
    <name type="scientific">Digitaria exilis</name>
    <dbReference type="NCBI Taxonomy" id="1010633"/>
    <lineage>
        <taxon>Eukaryota</taxon>
        <taxon>Viridiplantae</taxon>
        <taxon>Streptophyta</taxon>
        <taxon>Embryophyta</taxon>
        <taxon>Tracheophyta</taxon>
        <taxon>Spermatophyta</taxon>
        <taxon>Magnoliopsida</taxon>
        <taxon>Liliopsida</taxon>
        <taxon>Poales</taxon>
        <taxon>Poaceae</taxon>
        <taxon>PACMAD clade</taxon>
        <taxon>Panicoideae</taxon>
        <taxon>Panicodae</taxon>
        <taxon>Paniceae</taxon>
        <taxon>Anthephorinae</taxon>
        <taxon>Digitaria</taxon>
    </lineage>
</organism>
<sequence length="247" mass="26703">MRLSKTNPHPVAQFRAMVARRNVLAVILFRPSGEVMSGSGFVIRRTEEASIVVTSSHTLGIVSDEDVLRVRYPTFPTGVEEVAATILHQDPLLDVAILRVPGLTRLFPLRFAPQDTTVGESVVAVGYCDPDDLLDGLAFTRLPAISPGLVRPEGIIYVDTYDDVDLYYVMLNCICLPGMSGGPVLSRYGVVGMVDSGGLVVDDVNDVYAKAIDPDTILGVLKAYLTSTDPALDLSQSTMEEVLQMMA</sequence>
<protein>
    <recommendedName>
        <fullName evidence="3">Serine protease</fullName>
    </recommendedName>
</protein>
<dbReference type="Proteomes" id="UP000636709">
    <property type="component" value="Unassembled WGS sequence"/>
</dbReference>
<evidence type="ECO:0008006" key="3">
    <source>
        <dbReference type="Google" id="ProtNLM"/>
    </source>
</evidence>
<evidence type="ECO:0000313" key="2">
    <source>
        <dbReference type="Proteomes" id="UP000636709"/>
    </source>
</evidence>
<gene>
    <name evidence="1" type="ORF">HU200_005973</name>
</gene>
<dbReference type="InterPro" id="IPR009003">
    <property type="entry name" value="Peptidase_S1_PA"/>
</dbReference>
<dbReference type="PANTHER" id="PTHR43019">
    <property type="entry name" value="SERINE ENDOPROTEASE DEGS"/>
    <property type="match status" value="1"/>
</dbReference>
<reference evidence="1" key="1">
    <citation type="submission" date="2020-07" db="EMBL/GenBank/DDBJ databases">
        <title>Genome sequence and genetic diversity analysis of an under-domesticated orphan crop, white fonio (Digitaria exilis).</title>
        <authorList>
            <person name="Bennetzen J.L."/>
            <person name="Chen S."/>
            <person name="Ma X."/>
            <person name="Wang X."/>
            <person name="Yssel A.E.J."/>
            <person name="Chaluvadi S.R."/>
            <person name="Johnson M."/>
            <person name="Gangashetty P."/>
            <person name="Hamidou F."/>
            <person name="Sanogo M.D."/>
            <person name="Zwaenepoel A."/>
            <person name="Wallace J."/>
            <person name="Van De Peer Y."/>
            <person name="Van Deynze A."/>
        </authorList>
    </citation>
    <scope>NUCLEOTIDE SEQUENCE</scope>
    <source>
        <tissue evidence="1">Leaves</tissue>
    </source>
</reference>
<accession>A0A835FS58</accession>
<proteinExistence type="predicted"/>
<dbReference type="OrthoDB" id="692109at2759"/>